<dbReference type="Gene3D" id="3.40.50.10320">
    <property type="entry name" value="LmbE-like"/>
    <property type="match status" value="1"/>
</dbReference>
<reference evidence="1 2" key="1">
    <citation type="journal article" date="2015" name="MBio">
        <title>Genome-Resolved Metagenomic Analysis Reveals Roles for Candidate Phyla and Other Microbial Community Members in Biogeochemical Transformations in Oil Reservoirs.</title>
        <authorList>
            <person name="Hu P."/>
            <person name="Tom L."/>
            <person name="Singh A."/>
            <person name="Thomas B.C."/>
            <person name="Baker B.J."/>
            <person name="Piceno Y.M."/>
            <person name="Andersen G.L."/>
            <person name="Banfield J.F."/>
        </authorList>
    </citation>
    <scope>NUCLEOTIDE SEQUENCE [LARGE SCALE GENOMIC DNA]</scope>
    <source>
        <strain evidence="1">46_16</strain>
    </source>
</reference>
<sequence>MENQNTLKKILVVTAHPDDETFGMGGTIAKYISEGSQVFVVCATKGEAGEADPALLAQYESMAALREAEMRCAMQELGVQDVFFLGYRDSGMPGSAENVNSGAFIQAPLQETAQKIAFFIRKLQPQLLLTFDPMGGYGHPDHIYTYQSVVKALEISADGKYEMGDLYPFQPKGVYLHTFPRKMMRIVIKLMPLFGRDPTKFGKNGDIDFVKILQEDYPIHARIRYAKVANIREKAAACYRSQGGDSQSGYFLNWLLRFVNSSEVFIQYYPAPLGRGTKHDLFQGL</sequence>
<dbReference type="PANTHER" id="PTHR12993:SF11">
    <property type="entry name" value="N-ACETYLGLUCOSAMINYL-PHOSPHATIDYLINOSITOL DE-N-ACETYLASE"/>
    <property type="match status" value="1"/>
</dbReference>
<gene>
    <name evidence="1" type="ORF">XD73_0154</name>
</gene>
<proteinExistence type="predicted"/>
<name>A0A101FYP8_9CHLR</name>
<dbReference type="AlphaFoldDB" id="A0A101FYP8"/>
<dbReference type="PATRIC" id="fig|167964.4.peg.504"/>
<dbReference type="Proteomes" id="UP000064249">
    <property type="component" value="Unassembled WGS sequence"/>
</dbReference>
<dbReference type="InterPro" id="IPR003737">
    <property type="entry name" value="GlcNAc_PI_deacetylase-related"/>
</dbReference>
<dbReference type="Pfam" id="PF02585">
    <property type="entry name" value="PIG-L"/>
    <property type="match status" value="1"/>
</dbReference>
<dbReference type="PANTHER" id="PTHR12993">
    <property type="entry name" value="N-ACETYLGLUCOSAMINYL-PHOSPHATIDYLINOSITOL DE-N-ACETYLASE-RELATED"/>
    <property type="match status" value="1"/>
</dbReference>
<dbReference type="InterPro" id="IPR024078">
    <property type="entry name" value="LmbE-like_dom_sf"/>
</dbReference>
<dbReference type="GO" id="GO:0016811">
    <property type="term" value="F:hydrolase activity, acting on carbon-nitrogen (but not peptide) bonds, in linear amides"/>
    <property type="evidence" value="ECO:0007669"/>
    <property type="project" value="TreeGrafter"/>
</dbReference>
<comment type="caution">
    <text evidence="1">The sequence shown here is derived from an EMBL/GenBank/DDBJ whole genome shotgun (WGS) entry which is preliminary data.</text>
</comment>
<accession>A0A101FYP8</accession>
<protein>
    <submittedName>
        <fullName evidence="1">Putative deacetylase</fullName>
    </submittedName>
</protein>
<dbReference type="EMBL" id="LGFU01000003">
    <property type="protein sequence ID" value="KUK46957.1"/>
    <property type="molecule type" value="Genomic_DNA"/>
</dbReference>
<dbReference type="SUPFAM" id="SSF102588">
    <property type="entry name" value="LmbE-like"/>
    <property type="match status" value="1"/>
</dbReference>
<organism evidence="1 2">
    <name type="scientific">Anaerolinea thermophila</name>
    <dbReference type="NCBI Taxonomy" id="167964"/>
    <lineage>
        <taxon>Bacteria</taxon>
        <taxon>Bacillati</taxon>
        <taxon>Chloroflexota</taxon>
        <taxon>Anaerolineae</taxon>
        <taxon>Anaerolineales</taxon>
        <taxon>Anaerolineaceae</taxon>
        <taxon>Anaerolinea</taxon>
    </lineage>
</organism>
<evidence type="ECO:0000313" key="2">
    <source>
        <dbReference type="Proteomes" id="UP000064249"/>
    </source>
</evidence>
<evidence type="ECO:0000313" key="1">
    <source>
        <dbReference type="EMBL" id="KUK46957.1"/>
    </source>
</evidence>